<evidence type="ECO:0000313" key="2">
    <source>
        <dbReference type="Proteomes" id="UP001345219"/>
    </source>
</evidence>
<accession>A0AAN7K2P2</accession>
<evidence type="ECO:0000313" key="1">
    <source>
        <dbReference type="EMBL" id="KAK4758394.1"/>
    </source>
</evidence>
<protein>
    <submittedName>
        <fullName evidence="1">Uncharacterized protein</fullName>
    </submittedName>
</protein>
<comment type="caution">
    <text evidence="1">The sequence shown here is derived from an EMBL/GenBank/DDBJ whole genome shotgun (WGS) entry which is preliminary data.</text>
</comment>
<sequence length="115" mass="12976">MRITAGTRKVEITTHGDLKAATVTEVEMLLDLAVILIPLALARSIDSALNRCWRDKLSLLHLFLRHLTVDKFYESEPVISAKPVEAYSMKPIDRLLVRSAVSHEMLCDHILRQVG</sequence>
<dbReference type="Proteomes" id="UP001345219">
    <property type="component" value="Chromosome 15"/>
</dbReference>
<dbReference type="AlphaFoldDB" id="A0AAN7K2P2"/>
<name>A0AAN7K2P2_9MYRT</name>
<gene>
    <name evidence="1" type="ORF">SAY87_019695</name>
</gene>
<proteinExistence type="predicted"/>
<reference evidence="1 2" key="1">
    <citation type="journal article" date="2023" name="Hortic Res">
        <title>Pangenome of water caltrop reveals structural variations and asymmetric subgenome divergence after allopolyploidization.</title>
        <authorList>
            <person name="Zhang X."/>
            <person name="Chen Y."/>
            <person name="Wang L."/>
            <person name="Yuan Y."/>
            <person name="Fang M."/>
            <person name="Shi L."/>
            <person name="Lu R."/>
            <person name="Comes H.P."/>
            <person name="Ma Y."/>
            <person name="Chen Y."/>
            <person name="Huang G."/>
            <person name="Zhou Y."/>
            <person name="Zheng Z."/>
            <person name="Qiu Y."/>
        </authorList>
    </citation>
    <scope>NUCLEOTIDE SEQUENCE [LARGE SCALE GENOMIC DNA]</scope>
    <source>
        <tissue evidence="1">Roots</tissue>
    </source>
</reference>
<organism evidence="1 2">
    <name type="scientific">Trapa incisa</name>
    <dbReference type="NCBI Taxonomy" id="236973"/>
    <lineage>
        <taxon>Eukaryota</taxon>
        <taxon>Viridiplantae</taxon>
        <taxon>Streptophyta</taxon>
        <taxon>Embryophyta</taxon>
        <taxon>Tracheophyta</taxon>
        <taxon>Spermatophyta</taxon>
        <taxon>Magnoliopsida</taxon>
        <taxon>eudicotyledons</taxon>
        <taxon>Gunneridae</taxon>
        <taxon>Pentapetalae</taxon>
        <taxon>rosids</taxon>
        <taxon>malvids</taxon>
        <taxon>Myrtales</taxon>
        <taxon>Lythraceae</taxon>
        <taxon>Trapa</taxon>
    </lineage>
</organism>
<dbReference type="EMBL" id="JAXIOK010000012">
    <property type="protein sequence ID" value="KAK4758394.1"/>
    <property type="molecule type" value="Genomic_DNA"/>
</dbReference>
<keyword evidence="2" id="KW-1185">Reference proteome</keyword>